<name>A0ABW1BUY5_9ACTN</name>
<comment type="caution">
    <text evidence="2">The sequence shown here is derived from an EMBL/GenBank/DDBJ whole genome shotgun (WGS) entry which is preliminary data.</text>
</comment>
<organism evidence="2 3">
    <name type="scientific">Nonomuraea harbinensis</name>
    <dbReference type="NCBI Taxonomy" id="1286938"/>
    <lineage>
        <taxon>Bacteria</taxon>
        <taxon>Bacillati</taxon>
        <taxon>Actinomycetota</taxon>
        <taxon>Actinomycetes</taxon>
        <taxon>Streptosporangiales</taxon>
        <taxon>Streptosporangiaceae</taxon>
        <taxon>Nonomuraea</taxon>
    </lineage>
</organism>
<dbReference type="PANTHER" id="PTHR43464">
    <property type="entry name" value="METHYLTRANSFERASE"/>
    <property type="match status" value="1"/>
</dbReference>
<sequence length="239" mass="25504">MFTNRTDVHEDARPSSFVPALGHAALTPLYAALSGMTRPTLRRFLRRTGIEPDMTVLDLGCGTGTLALLIKQAYPTTRVIGLDVDPAVLEVAREVLARAQVDAELHQGTIETAEFPPGSFDRILTTFVLHHLTTEEKRSMLAACQRLLRPGGQLHVADLGPPSTALMKLVSLPLRALGGERVAANVSGAIPTLMRAAGFTEVSQVSASGSVLGTMTHWSATLPAQADSARPGDHQGRTR</sequence>
<dbReference type="Pfam" id="PF13649">
    <property type="entry name" value="Methyltransf_25"/>
    <property type="match status" value="1"/>
</dbReference>
<dbReference type="EC" id="2.1.1.-" evidence="2"/>
<keyword evidence="3" id="KW-1185">Reference proteome</keyword>
<gene>
    <name evidence="2" type="ORF">ACFPUY_17700</name>
</gene>
<dbReference type="EMBL" id="JBHSNW010000008">
    <property type="protein sequence ID" value="MFC5816934.1"/>
    <property type="molecule type" value="Genomic_DNA"/>
</dbReference>
<evidence type="ECO:0000313" key="3">
    <source>
        <dbReference type="Proteomes" id="UP001596096"/>
    </source>
</evidence>
<evidence type="ECO:0000259" key="1">
    <source>
        <dbReference type="Pfam" id="PF13649"/>
    </source>
</evidence>
<keyword evidence="2" id="KW-0489">Methyltransferase</keyword>
<proteinExistence type="predicted"/>
<dbReference type="GO" id="GO:0008168">
    <property type="term" value="F:methyltransferase activity"/>
    <property type="evidence" value="ECO:0007669"/>
    <property type="project" value="UniProtKB-KW"/>
</dbReference>
<keyword evidence="2" id="KW-0808">Transferase</keyword>
<dbReference type="RefSeq" id="WP_219552479.1">
    <property type="nucleotide sequence ID" value="NZ_JAHKRN010000096.1"/>
</dbReference>
<feature type="domain" description="Methyltransferase" evidence="1">
    <location>
        <begin position="56"/>
        <end position="152"/>
    </location>
</feature>
<dbReference type="Proteomes" id="UP001596096">
    <property type="component" value="Unassembled WGS sequence"/>
</dbReference>
<protein>
    <submittedName>
        <fullName evidence="2">Class I SAM-dependent methyltransferase</fullName>
        <ecNumber evidence="2">2.1.1.-</ecNumber>
    </submittedName>
</protein>
<evidence type="ECO:0000313" key="2">
    <source>
        <dbReference type="EMBL" id="MFC5816934.1"/>
    </source>
</evidence>
<dbReference type="GO" id="GO:0032259">
    <property type="term" value="P:methylation"/>
    <property type="evidence" value="ECO:0007669"/>
    <property type="project" value="UniProtKB-KW"/>
</dbReference>
<reference evidence="3" key="1">
    <citation type="journal article" date="2019" name="Int. J. Syst. Evol. Microbiol.">
        <title>The Global Catalogue of Microorganisms (GCM) 10K type strain sequencing project: providing services to taxonomists for standard genome sequencing and annotation.</title>
        <authorList>
            <consortium name="The Broad Institute Genomics Platform"/>
            <consortium name="The Broad Institute Genome Sequencing Center for Infectious Disease"/>
            <person name="Wu L."/>
            <person name="Ma J."/>
        </authorList>
    </citation>
    <scope>NUCLEOTIDE SEQUENCE [LARGE SCALE GENOMIC DNA]</scope>
    <source>
        <strain evidence="3">CGMCC 4.7106</strain>
    </source>
</reference>
<dbReference type="InterPro" id="IPR041698">
    <property type="entry name" value="Methyltransf_25"/>
</dbReference>
<accession>A0ABW1BUY5</accession>
<dbReference type="CDD" id="cd02440">
    <property type="entry name" value="AdoMet_MTases"/>
    <property type="match status" value="1"/>
</dbReference>